<dbReference type="InterPro" id="IPR000718">
    <property type="entry name" value="Peptidase_M13"/>
</dbReference>
<keyword evidence="4" id="KW-0479">Metal-binding</keyword>
<evidence type="ECO:0000313" key="10">
    <source>
        <dbReference type="EMBL" id="ORY46286.1"/>
    </source>
</evidence>
<gene>
    <name evidence="10" type="ORF">LY90DRAFT_703419</name>
</gene>
<sequence>MVSSSPIFESDKNSKSFSTEVVDDIIYIKDEISEEFSKITNSISGAFEKALKKDDDVCMTPECATTSSRILDNLDTEVDPCDDFYQFTCGNFIKKSVIPDDEVDVSQFSTIKDKNLNILRGILEGEYKGINNSTIEQQNSDKKIFLQLKNYYNSCMDEKNINSKGKKPLVDFLNQLEIYKNRESYKNPDGLATLNAKLLIYDVSFLFISYVSNNINDPDNKVIGITTPDIGLQVKEYYENEEIVSKYKGAIKEILTNILNDEEDGGNFFTRLFRRLFGGGNKRDFDKLSNSIVEFEKKLANIFTPPDKKNDFTLYKVTTIKTLNEKYPYLNWLLYFETLFDAYNMKDIINENTKIAEYGSYLEDLSNIIKETDVEILSTYAEWNIIFTYISSISEEFKKPITDLNALLYGINTKAPRSETCINRIQTFMGMAISRYYINEVFNEESREAAQETVKNIKEALEKRISEIKWLDESTRKSALEKLNTVVDKIGYPDLIMKPEMLEKEYERLEIVSDDFFTNMVQVNKNMVRNNLKETNKSRDKTKWDSLPVTIDAFYNAVDNSITFPAGILEPPLFNLTDPSYINYGGIGSIIGHELTHAFDNTGKEFDLNGKYFNWWTNSTEAEFDKLSQCFIDQYGNYTIEDNKGNKININGQLTLGENLADNGGLDRAYEAYQIYLKKNKDKGKNQSLPGLTKYTNDQLFFISFGQIWCSKRRPEIAAQLALTDPHSPPQYRVNGSLRNNKYFAKAFKCKTNSPMNPEKKCSVW</sequence>
<dbReference type="Gene3D" id="1.10.1380.10">
    <property type="entry name" value="Neutral endopeptidase , domain2"/>
    <property type="match status" value="1"/>
</dbReference>
<dbReference type="PRINTS" id="PR00786">
    <property type="entry name" value="NEPRILYSIN"/>
</dbReference>
<evidence type="ECO:0000256" key="1">
    <source>
        <dbReference type="ARBA" id="ARBA00001947"/>
    </source>
</evidence>
<accession>A0A1Y2CH73</accession>
<keyword evidence="7" id="KW-0482">Metalloprotease</keyword>
<keyword evidence="11" id="KW-1185">Reference proteome</keyword>
<evidence type="ECO:0000256" key="5">
    <source>
        <dbReference type="ARBA" id="ARBA00022801"/>
    </source>
</evidence>
<evidence type="ECO:0000256" key="7">
    <source>
        <dbReference type="ARBA" id="ARBA00023049"/>
    </source>
</evidence>
<comment type="caution">
    <text evidence="10">The sequence shown here is derived from an EMBL/GenBank/DDBJ whole genome shotgun (WGS) entry which is preliminary data.</text>
</comment>
<dbReference type="Proteomes" id="UP000193920">
    <property type="component" value="Unassembled WGS sequence"/>
</dbReference>
<dbReference type="AlphaFoldDB" id="A0A1Y2CH73"/>
<dbReference type="InterPro" id="IPR024079">
    <property type="entry name" value="MetalloPept_cat_dom_sf"/>
</dbReference>
<keyword evidence="6" id="KW-0862">Zinc</keyword>
<dbReference type="GO" id="GO:0046872">
    <property type="term" value="F:metal ion binding"/>
    <property type="evidence" value="ECO:0007669"/>
    <property type="project" value="UniProtKB-KW"/>
</dbReference>
<dbReference type="PROSITE" id="PS51885">
    <property type="entry name" value="NEPRILYSIN"/>
    <property type="match status" value="1"/>
</dbReference>
<comment type="similarity">
    <text evidence="2">Belongs to the peptidase M13 family.</text>
</comment>
<dbReference type="GO" id="GO:0004222">
    <property type="term" value="F:metalloendopeptidase activity"/>
    <property type="evidence" value="ECO:0007669"/>
    <property type="project" value="InterPro"/>
</dbReference>
<evidence type="ECO:0000256" key="4">
    <source>
        <dbReference type="ARBA" id="ARBA00022723"/>
    </source>
</evidence>
<dbReference type="STRING" id="1754190.A0A1Y2CH73"/>
<proteinExistence type="inferred from homology"/>
<dbReference type="SUPFAM" id="SSF55486">
    <property type="entry name" value="Metalloproteases ('zincins'), catalytic domain"/>
    <property type="match status" value="1"/>
</dbReference>
<feature type="domain" description="Peptidase M13 N-terminal" evidence="9">
    <location>
        <begin position="80"/>
        <end position="493"/>
    </location>
</feature>
<evidence type="ECO:0000259" key="9">
    <source>
        <dbReference type="Pfam" id="PF05649"/>
    </source>
</evidence>
<dbReference type="PANTHER" id="PTHR11733:SF167">
    <property type="entry name" value="FI17812P1-RELATED"/>
    <property type="match status" value="1"/>
</dbReference>
<evidence type="ECO:0000256" key="6">
    <source>
        <dbReference type="ARBA" id="ARBA00022833"/>
    </source>
</evidence>
<evidence type="ECO:0000256" key="3">
    <source>
        <dbReference type="ARBA" id="ARBA00022670"/>
    </source>
</evidence>
<feature type="domain" description="Peptidase M13 C-terminal" evidence="8">
    <location>
        <begin position="553"/>
        <end position="764"/>
    </location>
</feature>
<dbReference type="InterPro" id="IPR042089">
    <property type="entry name" value="Peptidase_M13_dom_2"/>
</dbReference>
<organism evidence="10 11">
    <name type="scientific">Neocallimastix californiae</name>
    <dbReference type="NCBI Taxonomy" id="1754190"/>
    <lineage>
        <taxon>Eukaryota</taxon>
        <taxon>Fungi</taxon>
        <taxon>Fungi incertae sedis</taxon>
        <taxon>Chytridiomycota</taxon>
        <taxon>Chytridiomycota incertae sedis</taxon>
        <taxon>Neocallimastigomycetes</taxon>
        <taxon>Neocallimastigales</taxon>
        <taxon>Neocallimastigaceae</taxon>
        <taxon>Neocallimastix</taxon>
    </lineage>
</organism>
<evidence type="ECO:0000259" key="8">
    <source>
        <dbReference type="Pfam" id="PF01431"/>
    </source>
</evidence>
<dbReference type="Gene3D" id="3.40.390.10">
    <property type="entry name" value="Collagenase (Catalytic Domain)"/>
    <property type="match status" value="1"/>
</dbReference>
<dbReference type="EMBL" id="MCOG01000108">
    <property type="protein sequence ID" value="ORY46286.1"/>
    <property type="molecule type" value="Genomic_DNA"/>
</dbReference>
<dbReference type="CDD" id="cd08662">
    <property type="entry name" value="M13"/>
    <property type="match status" value="1"/>
</dbReference>
<protein>
    <submittedName>
        <fullName evidence="10">Zincin</fullName>
    </submittedName>
</protein>
<comment type="cofactor">
    <cofactor evidence="1">
        <name>Zn(2+)</name>
        <dbReference type="ChEBI" id="CHEBI:29105"/>
    </cofactor>
</comment>
<dbReference type="OrthoDB" id="6475849at2759"/>
<evidence type="ECO:0000313" key="11">
    <source>
        <dbReference type="Proteomes" id="UP000193920"/>
    </source>
</evidence>
<evidence type="ECO:0000256" key="2">
    <source>
        <dbReference type="ARBA" id="ARBA00007357"/>
    </source>
</evidence>
<name>A0A1Y2CH73_9FUNG</name>
<dbReference type="Pfam" id="PF01431">
    <property type="entry name" value="Peptidase_M13"/>
    <property type="match status" value="1"/>
</dbReference>
<keyword evidence="5" id="KW-0378">Hydrolase</keyword>
<dbReference type="InterPro" id="IPR018497">
    <property type="entry name" value="Peptidase_M13_C"/>
</dbReference>
<dbReference type="GO" id="GO:0005886">
    <property type="term" value="C:plasma membrane"/>
    <property type="evidence" value="ECO:0007669"/>
    <property type="project" value="TreeGrafter"/>
</dbReference>
<keyword evidence="3" id="KW-0645">Protease</keyword>
<dbReference type="InterPro" id="IPR008753">
    <property type="entry name" value="Peptidase_M13_N"/>
</dbReference>
<dbReference type="PANTHER" id="PTHR11733">
    <property type="entry name" value="ZINC METALLOPROTEASE FAMILY M13 NEPRILYSIN-RELATED"/>
    <property type="match status" value="1"/>
</dbReference>
<reference evidence="10 11" key="1">
    <citation type="submission" date="2016-08" db="EMBL/GenBank/DDBJ databases">
        <title>A Parts List for Fungal Cellulosomes Revealed by Comparative Genomics.</title>
        <authorList>
            <consortium name="DOE Joint Genome Institute"/>
            <person name="Haitjema C.H."/>
            <person name="Gilmore S.P."/>
            <person name="Henske J.K."/>
            <person name="Solomon K.V."/>
            <person name="De Groot R."/>
            <person name="Kuo A."/>
            <person name="Mondo S.J."/>
            <person name="Salamov A.A."/>
            <person name="Labutti K."/>
            <person name="Zhao Z."/>
            <person name="Chiniquy J."/>
            <person name="Barry K."/>
            <person name="Brewer H.M."/>
            <person name="Purvine S.O."/>
            <person name="Wright A.T."/>
            <person name="Boxma B."/>
            <person name="Van Alen T."/>
            <person name="Hackstein J.H."/>
            <person name="Baker S.E."/>
            <person name="Grigoriev I.V."/>
            <person name="O'Malley M.A."/>
        </authorList>
    </citation>
    <scope>NUCLEOTIDE SEQUENCE [LARGE SCALE GENOMIC DNA]</scope>
    <source>
        <strain evidence="10 11">G1</strain>
    </source>
</reference>
<dbReference type="GO" id="GO:0016485">
    <property type="term" value="P:protein processing"/>
    <property type="evidence" value="ECO:0007669"/>
    <property type="project" value="TreeGrafter"/>
</dbReference>
<dbReference type="Pfam" id="PF05649">
    <property type="entry name" value="Peptidase_M13_N"/>
    <property type="match status" value="1"/>
</dbReference>